<organism evidence="2 3">
    <name type="scientific">Streptomyces camelliae</name>
    <dbReference type="NCBI Taxonomy" id="3004093"/>
    <lineage>
        <taxon>Bacteria</taxon>
        <taxon>Bacillati</taxon>
        <taxon>Actinomycetota</taxon>
        <taxon>Actinomycetes</taxon>
        <taxon>Kitasatosporales</taxon>
        <taxon>Streptomycetaceae</taxon>
        <taxon>Streptomyces</taxon>
    </lineage>
</organism>
<protein>
    <recommendedName>
        <fullName evidence="1">D-inositol 3-phosphate glycosyltransferase</fullName>
    </recommendedName>
</protein>
<evidence type="ECO:0000313" key="2">
    <source>
        <dbReference type="EMBL" id="WBO64907.1"/>
    </source>
</evidence>
<dbReference type="CDD" id="cd03801">
    <property type="entry name" value="GT4_PimA-like"/>
    <property type="match status" value="1"/>
</dbReference>
<name>A0ABY7P5D8_9ACTN</name>
<dbReference type="Gene3D" id="3.40.50.2000">
    <property type="entry name" value="Glycogen Phosphorylase B"/>
    <property type="match status" value="2"/>
</dbReference>
<accession>A0ABY7P5D8</accession>
<sequence length="372" mass="41624">MPFLSEFRRSFYRRLEGDLKERGIQLVIAYGEPYSSDQSARRDVIHTEGALRVRQWSAWVAGRPLVYKSLGSLARTADVLVVDQSLRNMELYPQLMRQWTGRGPAVAMWDHGRTYTRPQSALEQSVKYALTRRARWFFSYTAGGAQAVTAHGFPRQRVTVVQNAIDTKALDEAYRDVTPSQITELRQRYGLTAGRTGLFIGALSATKRISFLVEAAENIAGHLPGFRLLVAGTGEERTAIEAAAARTSVVVPVGQAFGEHKALLGAVSDVMLMPGLVGLCAVDSFVLETPIVTTDWPWHAPEFEYLEHGRNAVVAPDDPRQYAASVAELLGSPERLDAIRQECRKDARQYTVEEMSRRFTDGLVRLLQDRRR</sequence>
<evidence type="ECO:0000313" key="3">
    <source>
        <dbReference type="Proteomes" id="UP001212326"/>
    </source>
</evidence>
<dbReference type="Pfam" id="PF13692">
    <property type="entry name" value="Glyco_trans_1_4"/>
    <property type="match status" value="1"/>
</dbReference>
<dbReference type="Proteomes" id="UP001212326">
    <property type="component" value="Chromosome"/>
</dbReference>
<dbReference type="EMBL" id="CP115300">
    <property type="protein sequence ID" value="WBO64907.1"/>
    <property type="molecule type" value="Genomic_DNA"/>
</dbReference>
<dbReference type="PANTHER" id="PTHR12526">
    <property type="entry name" value="GLYCOSYLTRANSFERASE"/>
    <property type="match status" value="1"/>
</dbReference>
<gene>
    <name evidence="2" type="ORF">O1G22_19745</name>
</gene>
<dbReference type="RefSeq" id="WP_270082545.1">
    <property type="nucleotide sequence ID" value="NZ_CP115300.1"/>
</dbReference>
<dbReference type="PANTHER" id="PTHR12526:SF635">
    <property type="entry name" value="GLYCOSYL TRANSFERASE GROUP 1"/>
    <property type="match status" value="1"/>
</dbReference>
<reference evidence="2 3" key="1">
    <citation type="submission" date="2022-12" db="EMBL/GenBank/DDBJ databases">
        <authorList>
            <person name="Mo P."/>
        </authorList>
    </citation>
    <scope>NUCLEOTIDE SEQUENCE [LARGE SCALE GENOMIC DNA]</scope>
    <source>
        <strain evidence="2 3">HUAS 2-6</strain>
    </source>
</reference>
<proteinExistence type="predicted"/>
<evidence type="ECO:0000256" key="1">
    <source>
        <dbReference type="ARBA" id="ARBA00021292"/>
    </source>
</evidence>
<keyword evidence="3" id="KW-1185">Reference proteome</keyword>
<dbReference type="SUPFAM" id="SSF53756">
    <property type="entry name" value="UDP-Glycosyltransferase/glycogen phosphorylase"/>
    <property type="match status" value="1"/>
</dbReference>